<dbReference type="Gene3D" id="3.40.50.1820">
    <property type="entry name" value="alpha/beta hydrolase"/>
    <property type="match status" value="1"/>
</dbReference>
<dbReference type="GO" id="GO:0016787">
    <property type="term" value="F:hydrolase activity"/>
    <property type="evidence" value="ECO:0007669"/>
    <property type="project" value="UniProtKB-KW"/>
</dbReference>
<evidence type="ECO:0000256" key="2">
    <source>
        <dbReference type="SAM" id="SignalP"/>
    </source>
</evidence>
<dbReference type="InterPro" id="IPR029058">
    <property type="entry name" value="AB_hydrolase_fold"/>
</dbReference>
<reference evidence="3 4" key="1">
    <citation type="submission" date="2020-04" db="EMBL/GenBank/DDBJ databases">
        <title>Chitinophaga sp. G-6-1-13 sp. nov., isolated from soil.</title>
        <authorList>
            <person name="Dahal R.H."/>
            <person name="Chaudhary D.K."/>
        </authorList>
    </citation>
    <scope>NUCLEOTIDE SEQUENCE [LARGE SCALE GENOMIC DNA]</scope>
    <source>
        <strain evidence="3 4">G-6-1-13</strain>
    </source>
</reference>
<comment type="caution">
    <text evidence="3">The sequence shown here is derived from an EMBL/GenBank/DDBJ whole genome shotgun (WGS) entry which is preliminary data.</text>
</comment>
<proteinExistence type="predicted"/>
<accession>A0A848GHU8</accession>
<dbReference type="AlphaFoldDB" id="A0A848GHU8"/>
<sequence>MKKLLFLCLCGLSSWMANAQKPTGYSLIRTMPDKGKADSIKNVLREMDPRPFEALSFRTVCYRLMKPQSLQKHKRYPLVLVLHGSGAVGTDNNSQLGLLAKLWAQPRIRRNYPAFVVAPQFPERSSNYVMDSSRHTLVSEPGPNTNTVLALVDSLKKVLPVDGRRIYVIGFSMGASSVINSIGLRPDLFAAGVAISGVPDFDHLPALEATPLWVVHGNADTENPYRTDSILIRTLQGRQLRAWEIDQLQHEIYSELYTTDLLPEWLFSHTRWFTWQSSMQE</sequence>
<protein>
    <submittedName>
        <fullName evidence="3">Alpha/beta fold hydrolase</fullName>
    </submittedName>
</protein>
<feature type="signal peptide" evidence="2">
    <location>
        <begin position="1"/>
        <end position="19"/>
    </location>
</feature>
<evidence type="ECO:0000256" key="1">
    <source>
        <dbReference type="ARBA" id="ARBA00022729"/>
    </source>
</evidence>
<evidence type="ECO:0000313" key="4">
    <source>
        <dbReference type="Proteomes" id="UP000583266"/>
    </source>
</evidence>
<dbReference type="SUPFAM" id="SSF53474">
    <property type="entry name" value="alpha/beta-Hydrolases"/>
    <property type="match status" value="1"/>
</dbReference>
<dbReference type="EMBL" id="JABBGC010000001">
    <property type="protein sequence ID" value="NML37291.1"/>
    <property type="molecule type" value="Genomic_DNA"/>
</dbReference>
<gene>
    <name evidence="3" type="ORF">HHL17_08775</name>
</gene>
<keyword evidence="4" id="KW-1185">Reference proteome</keyword>
<name>A0A848GHU8_9BACT</name>
<dbReference type="InterPro" id="IPR050955">
    <property type="entry name" value="Plant_Biomass_Hydrol_Est"/>
</dbReference>
<dbReference type="PANTHER" id="PTHR43037">
    <property type="entry name" value="UNNAMED PRODUCT-RELATED"/>
    <property type="match status" value="1"/>
</dbReference>
<feature type="chain" id="PRO_5032997792" evidence="2">
    <location>
        <begin position="20"/>
        <end position="281"/>
    </location>
</feature>
<keyword evidence="1 2" id="KW-0732">Signal</keyword>
<dbReference type="Proteomes" id="UP000583266">
    <property type="component" value="Unassembled WGS sequence"/>
</dbReference>
<organism evidence="3 4">
    <name type="scientific">Chitinophaga fulva</name>
    <dbReference type="NCBI Taxonomy" id="2728842"/>
    <lineage>
        <taxon>Bacteria</taxon>
        <taxon>Pseudomonadati</taxon>
        <taxon>Bacteroidota</taxon>
        <taxon>Chitinophagia</taxon>
        <taxon>Chitinophagales</taxon>
        <taxon>Chitinophagaceae</taxon>
        <taxon>Chitinophaga</taxon>
    </lineage>
</organism>
<evidence type="ECO:0000313" key="3">
    <source>
        <dbReference type="EMBL" id="NML37291.1"/>
    </source>
</evidence>
<dbReference type="PANTHER" id="PTHR43037:SF1">
    <property type="entry name" value="BLL1128 PROTEIN"/>
    <property type="match status" value="1"/>
</dbReference>
<dbReference type="RefSeq" id="WP_169224361.1">
    <property type="nucleotide sequence ID" value="NZ_JABBGC010000001.1"/>
</dbReference>
<keyword evidence="3" id="KW-0378">Hydrolase</keyword>